<dbReference type="EMBL" id="SADE01000003">
    <property type="protein sequence ID" value="RVU34861.1"/>
    <property type="molecule type" value="Genomic_DNA"/>
</dbReference>
<name>A0A437QK23_9PROT</name>
<evidence type="ECO:0000313" key="1">
    <source>
        <dbReference type="EMBL" id="RVU34861.1"/>
    </source>
</evidence>
<dbReference type="Gene3D" id="2.40.30.10">
    <property type="entry name" value="Translation factors"/>
    <property type="match status" value="1"/>
</dbReference>
<comment type="caution">
    <text evidence="1">The sequence shown here is derived from an EMBL/GenBank/DDBJ whole genome shotgun (WGS) entry which is preliminary data.</text>
</comment>
<sequence>MIALRANVTFFTQSQGGLAPQYVEPVTPSINLKGKLTSARIFRAGNESIFELGKEYLAFIELPLGEYYEESLEVGYEFKLQAASRVIGQGRILDIIRKNNTTSEEYY</sequence>
<dbReference type="Proteomes" id="UP000287447">
    <property type="component" value="Unassembled WGS sequence"/>
</dbReference>
<proteinExistence type="predicted"/>
<dbReference type="AlphaFoldDB" id="A0A437QK23"/>
<evidence type="ECO:0008006" key="3">
    <source>
        <dbReference type="Google" id="ProtNLM"/>
    </source>
</evidence>
<dbReference type="RefSeq" id="WP_127767085.1">
    <property type="nucleotide sequence ID" value="NZ_SADE01000003.1"/>
</dbReference>
<dbReference type="OrthoDB" id="292264at2"/>
<protein>
    <recommendedName>
        <fullName evidence="3">Translation elongation factor EFTu/EF1A C-terminal domain-containing protein</fullName>
    </recommendedName>
</protein>
<accession>A0A437QK23</accession>
<keyword evidence="2" id="KW-1185">Reference proteome</keyword>
<reference evidence="2" key="1">
    <citation type="submission" date="2019-01" db="EMBL/GenBank/DDBJ databases">
        <title>Gri0909 isolated from a small marine red alga.</title>
        <authorList>
            <person name="Kim J."/>
            <person name="Jeong S.E."/>
            <person name="Jeon C.O."/>
        </authorList>
    </citation>
    <scope>NUCLEOTIDE SEQUENCE [LARGE SCALE GENOMIC DNA]</scope>
    <source>
        <strain evidence="2">Gri0909</strain>
    </source>
</reference>
<organism evidence="1 2">
    <name type="scientific">Hwanghaeella grinnelliae</name>
    <dbReference type="NCBI Taxonomy" id="2500179"/>
    <lineage>
        <taxon>Bacteria</taxon>
        <taxon>Pseudomonadati</taxon>
        <taxon>Pseudomonadota</taxon>
        <taxon>Alphaproteobacteria</taxon>
        <taxon>Rhodospirillales</taxon>
        <taxon>Rhodospirillaceae</taxon>
        <taxon>Hwanghaeella</taxon>
    </lineage>
</organism>
<gene>
    <name evidence="1" type="ORF">EOI86_18650</name>
</gene>
<evidence type="ECO:0000313" key="2">
    <source>
        <dbReference type="Proteomes" id="UP000287447"/>
    </source>
</evidence>